<comment type="caution">
    <text evidence="1">The sequence shown here is derived from an EMBL/GenBank/DDBJ whole genome shotgun (WGS) entry which is preliminary data.</text>
</comment>
<proteinExistence type="predicted"/>
<dbReference type="AlphaFoldDB" id="M3A6N9"/>
<dbReference type="PATRIC" id="fig|1244869.3.peg.3966"/>
<gene>
    <name evidence="1" type="ORF">H261_19933</name>
</gene>
<evidence type="ECO:0000313" key="2">
    <source>
        <dbReference type="Proteomes" id="UP000011744"/>
    </source>
</evidence>
<keyword evidence="2" id="KW-1185">Reference proteome</keyword>
<accession>M3A6N9</accession>
<dbReference type="OrthoDB" id="7368673at2"/>
<dbReference type="EMBL" id="AONQ01000080">
    <property type="protein sequence ID" value="EME68134.1"/>
    <property type="molecule type" value="Genomic_DNA"/>
</dbReference>
<reference evidence="1 2" key="1">
    <citation type="journal article" date="2014" name="Genome Announc.">
        <title>Draft Genome Sequence of Magnetospirillum sp. Strain SO-1, a Freshwater Magnetotactic Bacterium Isolated from the Ol'khovka River, Russia.</title>
        <authorList>
            <person name="Grouzdev D.S."/>
            <person name="Dziuba M.V."/>
            <person name="Sukhacheva M.S."/>
            <person name="Mardanov A.V."/>
            <person name="Beletskiy A.V."/>
            <person name="Kuznetsov B.B."/>
            <person name="Skryabin K.G."/>
        </authorList>
    </citation>
    <scope>NUCLEOTIDE SEQUENCE [LARGE SCALE GENOMIC DNA]</scope>
    <source>
        <strain evidence="1 2">SO-1</strain>
    </source>
</reference>
<sequence length="129" mass="14319">MRIYDFEQFSHVVYLVRFSASGLVQRHPDRPDTPTKVKILGRDVRDAVFMEVCGGDDQFAAVEVQGTAITWGWADEHGMVKTTRAVMESTVWIHAGKIDGPILNAIITVERAVCCDPLTGSTKVWQGRG</sequence>
<evidence type="ECO:0000313" key="1">
    <source>
        <dbReference type="EMBL" id="EME68134.1"/>
    </source>
</evidence>
<dbReference type="Proteomes" id="UP000011744">
    <property type="component" value="Unassembled WGS sequence"/>
</dbReference>
<name>M3A6N9_9PROT</name>
<dbReference type="RefSeq" id="WP_008621102.1">
    <property type="nucleotide sequence ID" value="NZ_AONQ01000080.1"/>
</dbReference>
<organism evidence="1 2">
    <name type="scientific">Paramagnetospirillum caucaseum</name>
    <dbReference type="NCBI Taxonomy" id="1244869"/>
    <lineage>
        <taxon>Bacteria</taxon>
        <taxon>Pseudomonadati</taxon>
        <taxon>Pseudomonadota</taxon>
        <taxon>Alphaproteobacteria</taxon>
        <taxon>Rhodospirillales</taxon>
        <taxon>Magnetospirillaceae</taxon>
        <taxon>Paramagnetospirillum</taxon>
    </lineage>
</organism>
<protein>
    <submittedName>
        <fullName evidence="1">Uncharacterized protein</fullName>
    </submittedName>
</protein>